<evidence type="ECO:0000313" key="1">
    <source>
        <dbReference type="EMBL" id="SFJ70475.1"/>
    </source>
</evidence>
<name>A0A1I3THV9_9FLAO</name>
<dbReference type="AlphaFoldDB" id="A0A1I3THV9"/>
<keyword evidence="2" id="KW-1185">Reference proteome</keyword>
<gene>
    <name evidence="1" type="ORF">SAMN04487893_11391</name>
</gene>
<evidence type="ECO:0008006" key="3">
    <source>
        <dbReference type="Google" id="ProtNLM"/>
    </source>
</evidence>
<accession>A0A1I3THV9</accession>
<dbReference type="RefSeq" id="WP_090680181.1">
    <property type="nucleotide sequence ID" value="NZ_FORU01000013.1"/>
</dbReference>
<reference evidence="2" key="1">
    <citation type="submission" date="2016-10" db="EMBL/GenBank/DDBJ databases">
        <authorList>
            <person name="Varghese N."/>
            <person name="Submissions S."/>
        </authorList>
    </citation>
    <scope>NUCLEOTIDE SEQUENCE [LARGE SCALE GENOMIC DNA]</scope>
    <source>
        <strain evidence="2">DSM 26542</strain>
    </source>
</reference>
<proteinExistence type="predicted"/>
<sequence length="808" mass="83588">SATDNAITYTDEKGVPTLLTLNETSLVYDVLTNVLTYTNSKGEAETIDLGALVKANETLTVLTDNGDGTFTYTDEDNGTVTFSANTTTVTTAGGIYTFKDGNGDVITTINTNANSIIFNNSTNGFTSTNVQAAIEELLSKINTVDGTKGNLSVAGGIAFTVGNDGANKLLANTSIEIADGGVTEVKLAPNSVTTAKIADDAVTTAKIEAGVNGDILVTDGGEVKWMSKTDATTNLLSLSGNELTSTVNGVDSSVTLEDVVTSTKGITSNNITVTGGAGATLTDVTLNVTPGTNGQVMVTKNGNTAWVDQSEIVPTTTNILELTDNNLVSNVNGVISTPAVDLTKYLDNTDNQELKDFKIIGTNLSITIDRGNTVTVPLADIAAAVDTNTDNQQITSFTLTGNTLKIILERGGEKEIDLSALQVTYLVDGINTTVSGSGTSADKYKVNVSKAAIQDNQLLTVVEQGTGIIVTPLTVDNTTTYTVAANPATIALNGDVTGNASATTLSKIQGKVLEATSPLEGNVLVFEGDKWITKTPSVNAGNVTNAKNLTAAGNATTATIEVVTGGTGATLVETSLRVKSESITTSEIKNGTIKPEDIADAGANQVLVTGSDNKPVWVNQSTLEVTADNGLTKTLNNVQLGGALVKATEITTSASNTLAVKGLDKTKTQGTDNTGVTQHLLAVDMNGDVVKALKAAMPKFFYMPSVLVPTAESQLGQAGVTFNNGTRVGTINLYAIYSAQFGSPVMSSGGTLPVLPSSELDYHITYATSNVFTINSITPSGLLTYTVASGADINNGSFINIVFSVKEN</sequence>
<dbReference type="Proteomes" id="UP000243887">
    <property type="component" value="Unassembled WGS sequence"/>
</dbReference>
<organism evidence="1 2">
    <name type="scientific">Myroides guanonis</name>
    <dbReference type="NCBI Taxonomy" id="1150112"/>
    <lineage>
        <taxon>Bacteria</taxon>
        <taxon>Pseudomonadati</taxon>
        <taxon>Bacteroidota</taxon>
        <taxon>Flavobacteriia</taxon>
        <taxon>Flavobacteriales</taxon>
        <taxon>Flavobacteriaceae</taxon>
        <taxon>Myroides</taxon>
    </lineage>
</organism>
<feature type="non-terminal residue" evidence="1">
    <location>
        <position position="1"/>
    </location>
</feature>
<protein>
    <recommendedName>
        <fullName evidence="3">Collagen triple helix repeat-containing protein</fullName>
    </recommendedName>
</protein>
<evidence type="ECO:0000313" key="2">
    <source>
        <dbReference type="Proteomes" id="UP000243887"/>
    </source>
</evidence>
<dbReference type="STRING" id="1150112.SAMN04487893_11391"/>
<dbReference type="EMBL" id="FORU01000013">
    <property type="protein sequence ID" value="SFJ70475.1"/>
    <property type="molecule type" value="Genomic_DNA"/>
</dbReference>